<dbReference type="AlphaFoldDB" id="A0ABD2K214"/>
<dbReference type="InterPro" id="IPR032072">
    <property type="entry name" value="DUF4807"/>
</dbReference>
<dbReference type="PANTHER" id="PTHR36693">
    <property type="entry name" value="GH02722P"/>
    <property type="match status" value="1"/>
</dbReference>
<dbReference type="EMBL" id="JBICBT010000854">
    <property type="protein sequence ID" value="KAL3096699.1"/>
    <property type="molecule type" value="Genomic_DNA"/>
</dbReference>
<evidence type="ECO:0000313" key="2">
    <source>
        <dbReference type="Proteomes" id="UP001620626"/>
    </source>
</evidence>
<dbReference type="Pfam" id="PF16065">
    <property type="entry name" value="DUF4807"/>
    <property type="match status" value="1"/>
</dbReference>
<dbReference type="Proteomes" id="UP001620626">
    <property type="component" value="Unassembled WGS sequence"/>
</dbReference>
<name>A0ABD2K214_9BILA</name>
<organism evidence="1 2">
    <name type="scientific">Heterodera trifolii</name>
    <dbReference type="NCBI Taxonomy" id="157864"/>
    <lineage>
        <taxon>Eukaryota</taxon>
        <taxon>Metazoa</taxon>
        <taxon>Ecdysozoa</taxon>
        <taxon>Nematoda</taxon>
        <taxon>Chromadorea</taxon>
        <taxon>Rhabditida</taxon>
        <taxon>Tylenchina</taxon>
        <taxon>Tylenchomorpha</taxon>
        <taxon>Tylenchoidea</taxon>
        <taxon>Heteroderidae</taxon>
        <taxon>Heteroderinae</taxon>
        <taxon>Heterodera</taxon>
    </lineage>
</organism>
<keyword evidence="2" id="KW-1185">Reference proteome</keyword>
<accession>A0ABD2K214</accession>
<proteinExistence type="predicted"/>
<reference evidence="1 2" key="1">
    <citation type="submission" date="2024-10" db="EMBL/GenBank/DDBJ databases">
        <authorList>
            <person name="Kim D."/>
        </authorList>
    </citation>
    <scope>NUCLEOTIDE SEQUENCE [LARGE SCALE GENOMIC DNA]</scope>
    <source>
        <strain evidence="1">BH-2024</strain>
    </source>
</reference>
<protein>
    <submittedName>
        <fullName evidence="1">Uncharacterized protein</fullName>
    </submittedName>
</protein>
<evidence type="ECO:0000313" key="1">
    <source>
        <dbReference type="EMBL" id="KAL3096699.1"/>
    </source>
</evidence>
<comment type="caution">
    <text evidence="1">The sequence shown here is derived from an EMBL/GenBank/DDBJ whole genome shotgun (WGS) entry which is preliminary data.</text>
</comment>
<sequence length="201" mass="23443">MSICVDLRLSSADLPVCGRHRRVPSRTLLFFCSIFEALNFWTRLRWVTLLRRRLAIVDGSLPTSKKATDFHIDKRWDSRLSALVQKVLHVETELWRLSTLGGAVSAMGFFSRKFIRHAFVISIRQLRLAIQIGDPVLISRCFLYISLAFAQKGQFLPALKIVRQEWNRGIELRSDFLLNCTRGVWSTIKWLMMNRKMMMLK</sequence>
<dbReference type="PANTHER" id="PTHR36693:SF1">
    <property type="entry name" value="GH02722P"/>
    <property type="match status" value="1"/>
</dbReference>
<gene>
    <name evidence="1" type="ORF">niasHT_025127</name>
</gene>